<dbReference type="InterPro" id="IPR032868">
    <property type="entry name" value="FTO"/>
</dbReference>
<evidence type="ECO:0000313" key="4">
    <source>
        <dbReference type="Proteomes" id="UP000550707"/>
    </source>
</evidence>
<dbReference type="EMBL" id="JACASF010000021">
    <property type="protein sequence ID" value="KAF6406773.1"/>
    <property type="molecule type" value="Genomic_DNA"/>
</dbReference>
<accession>A0A7J8C7E6</accession>
<keyword evidence="3" id="KW-0223">Dioxygenase</keyword>
<name>A0A7J8C7E6_MOLMO</name>
<dbReference type="Proteomes" id="UP000550707">
    <property type="component" value="Unassembled WGS sequence"/>
</dbReference>
<organism evidence="3 4">
    <name type="scientific">Molossus molossus</name>
    <name type="common">Pallas' mastiff bat</name>
    <name type="synonym">Vespertilio molossus</name>
    <dbReference type="NCBI Taxonomy" id="27622"/>
    <lineage>
        <taxon>Eukaryota</taxon>
        <taxon>Metazoa</taxon>
        <taxon>Chordata</taxon>
        <taxon>Craniata</taxon>
        <taxon>Vertebrata</taxon>
        <taxon>Euteleostomi</taxon>
        <taxon>Mammalia</taxon>
        <taxon>Eutheria</taxon>
        <taxon>Laurasiatheria</taxon>
        <taxon>Chiroptera</taxon>
        <taxon>Yangochiroptera</taxon>
        <taxon>Molossidae</taxon>
        <taxon>Molossus</taxon>
    </lineage>
</organism>
<gene>
    <name evidence="3" type="ORF">HJG59_005360</name>
</gene>
<evidence type="ECO:0000259" key="2">
    <source>
        <dbReference type="Pfam" id="PF12934"/>
    </source>
</evidence>
<dbReference type="AlphaFoldDB" id="A0A7J8C7E6"/>
<dbReference type="GO" id="GO:0006307">
    <property type="term" value="P:DNA alkylation repair"/>
    <property type="evidence" value="ECO:0007669"/>
    <property type="project" value="InterPro"/>
</dbReference>
<feature type="domain" description="Alpha-ketoglutarate-dependent dioxygenase FTO C-terminal" evidence="2">
    <location>
        <begin position="1"/>
        <end position="44"/>
    </location>
</feature>
<dbReference type="Pfam" id="PF12934">
    <property type="entry name" value="FTO_CTD"/>
    <property type="match status" value="1"/>
</dbReference>
<evidence type="ECO:0000256" key="1">
    <source>
        <dbReference type="SAM" id="MobiDB-lite"/>
    </source>
</evidence>
<proteinExistence type="predicted"/>
<sequence length="52" mass="6098">MRCQSRLARTLPEDQKPECRPYWEKDDPAMPLPFDLTDVVSELRALLLEVKP</sequence>
<protein>
    <submittedName>
        <fullName evidence="3">FTO alpha-ketoglutarate dependent dioxygenase</fullName>
    </submittedName>
</protein>
<dbReference type="GO" id="GO:0035516">
    <property type="term" value="F:broad specificity oxidative DNA demethylase activity"/>
    <property type="evidence" value="ECO:0007669"/>
    <property type="project" value="InterPro"/>
</dbReference>
<dbReference type="GO" id="GO:0042245">
    <property type="term" value="P:RNA repair"/>
    <property type="evidence" value="ECO:0007669"/>
    <property type="project" value="InterPro"/>
</dbReference>
<reference evidence="3 4" key="1">
    <citation type="journal article" date="2020" name="Nature">
        <title>Six reference-quality genomes reveal evolution of bat adaptations.</title>
        <authorList>
            <person name="Jebb D."/>
            <person name="Huang Z."/>
            <person name="Pippel M."/>
            <person name="Hughes G.M."/>
            <person name="Lavrichenko K."/>
            <person name="Devanna P."/>
            <person name="Winkler S."/>
            <person name="Jermiin L.S."/>
            <person name="Skirmuntt E.C."/>
            <person name="Katzourakis A."/>
            <person name="Burkitt-Gray L."/>
            <person name="Ray D.A."/>
            <person name="Sullivan K.A.M."/>
            <person name="Roscito J.G."/>
            <person name="Kirilenko B.M."/>
            <person name="Davalos L.M."/>
            <person name="Corthals A.P."/>
            <person name="Power M.L."/>
            <person name="Jones G."/>
            <person name="Ransome R.D."/>
            <person name="Dechmann D.K.N."/>
            <person name="Locatelli A.G."/>
            <person name="Puechmaille S.J."/>
            <person name="Fedrigo O."/>
            <person name="Jarvis E.D."/>
            <person name="Hiller M."/>
            <person name="Vernes S.C."/>
            <person name="Myers E.W."/>
            <person name="Teeling E.C."/>
        </authorList>
    </citation>
    <scope>NUCLEOTIDE SEQUENCE [LARGE SCALE GENOMIC DNA]</scope>
    <source>
        <strain evidence="3">MMolMol1</strain>
        <tissue evidence="3">Muscle</tissue>
    </source>
</reference>
<dbReference type="PANTHER" id="PTHR31291">
    <property type="entry name" value="ALPHA-KETOGLUTARATE-DEPENDENT DIOXYGENASE FTO"/>
    <property type="match status" value="1"/>
</dbReference>
<feature type="region of interest" description="Disordered" evidence="1">
    <location>
        <begin position="1"/>
        <end position="24"/>
    </location>
</feature>
<dbReference type="GO" id="GO:1990931">
    <property type="term" value="F:mRNA N6-methyladenosine dioxygenase activity"/>
    <property type="evidence" value="ECO:0007669"/>
    <property type="project" value="TreeGrafter"/>
</dbReference>
<evidence type="ECO:0000313" key="3">
    <source>
        <dbReference type="EMBL" id="KAF6406773.1"/>
    </source>
</evidence>
<feature type="compositionally biased region" description="Basic and acidic residues" evidence="1">
    <location>
        <begin position="11"/>
        <end position="24"/>
    </location>
</feature>
<keyword evidence="4" id="KW-1185">Reference proteome</keyword>
<dbReference type="GO" id="GO:0008198">
    <property type="term" value="F:ferrous iron binding"/>
    <property type="evidence" value="ECO:0007669"/>
    <property type="project" value="TreeGrafter"/>
</dbReference>
<dbReference type="PANTHER" id="PTHR31291:SF2">
    <property type="entry name" value="ALPHA-KETOGLUTARATE-DEPENDENT DIOXYGENASE FTO"/>
    <property type="match status" value="1"/>
</dbReference>
<keyword evidence="3" id="KW-0560">Oxidoreductase</keyword>
<dbReference type="GO" id="GO:0040014">
    <property type="term" value="P:regulation of multicellular organism growth"/>
    <property type="evidence" value="ECO:0007669"/>
    <property type="project" value="InterPro"/>
</dbReference>
<comment type="caution">
    <text evidence="3">The sequence shown here is derived from an EMBL/GenBank/DDBJ whole genome shotgun (WGS) entry which is preliminary data.</text>
</comment>
<dbReference type="InterPro" id="IPR024366">
    <property type="entry name" value="FTO_C"/>
</dbReference>